<keyword evidence="3" id="KW-1185">Reference proteome</keyword>
<organism evidence="2 3">
    <name type="scientific">Flavobacterium hankyongi</name>
    <dbReference type="NCBI Taxonomy" id="1176532"/>
    <lineage>
        <taxon>Bacteria</taxon>
        <taxon>Pseudomonadati</taxon>
        <taxon>Bacteroidota</taxon>
        <taxon>Flavobacteriia</taxon>
        <taxon>Flavobacteriales</taxon>
        <taxon>Flavobacteriaceae</taxon>
        <taxon>Flavobacterium</taxon>
    </lineage>
</organism>
<reference evidence="3" key="1">
    <citation type="journal article" date="2019" name="Int. J. Syst. Evol. Microbiol.">
        <title>The Global Catalogue of Microorganisms (GCM) 10K type strain sequencing project: providing services to taxonomists for standard genome sequencing and annotation.</title>
        <authorList>
            <consortium name="The Broad Institute Genomics Platform"/>
            <consortium name="The Broad Institute Genome Sequencing Center for Infectious Disease"/>
            <person name="Wu L."/>
            <person name="Ma J."/>
        </authorList>
    </citation>
    <scope>NUCLEOTIDE SEQUENCE [LARGE SCALE GENOMIC DNA]</scope>
    <source>
        <strain evidence="3">JCM 18198</strain>
    </source>
</reference>
<evidence type="ECO:0000313" key="2">
    <source>
        <dbReference type="EMBL" id="GAA4776677.1"/>
    </source>
</evidence>
<gene>
    <name evidence="2" type="ORF">GCM10023230_29770</name>
</gene>
<keyword evidence="1" id="KW-0472">Membrane</keyword>
<keyword evidence="1" id="KW-0812">Transmembrane</keyword>
<dbReference type="EMBL" id="BAABIP010000022">
    <property type="protein sequence ID" value="GAA4776677.1"/>
    <property type="molecule type" value="Genomic_DNA"/>
</dbReference>
<dbReference type="Proteomes" id="UP001500141">
    <property type="component" value="Unassembled WGS sequence"/>
</dbReference>
<evidence type="ECO:0008006" key="4">
    <source>
        <dbReference type="Google" id="ProtNLM"/>
    </source>
</evidence>
<keyword evidence="1" id="KW-1133">Transmembrane helix</keyword>
<name>A0ABP9A9M7_9FLAO</name>
<proteinExistence type="predicted"/>
<evidence type="ECO:0000256" key="1">
    <source>
        <dbReference type="SAM" id="Phobius"/>
    </source>
</evidence>
<feature type="transmembrane region" description="Helical" evidence="1">
    <location>
        <begin position="12"/>
        <end position="29"/>
    </location>
</feature>
<dbReference type="SUPFAM" id="SSF82185">
    <property type="entry name" value="Histone H3 K4-specific methyltransferase SET7/9 N-terminal domain"/>
    <property type="match status" value="1"/>
</dbReference>
<dbReference type="Gene3D" id="2.20.110.10">
    <property type="entry name" value="Histone H3 K4-specific methyltransferase SET7/9 N-terminal domain"/>
    <property type="match status" value="1"/>
</dbReference>
<comment type="caution">
    <text evidence="2">The sequence shown here is derived from an EMBL/GenBank/DDBJ whole genome shotgun (WGS) entry which is preliminary data.</text>
</comment>
<sequence length="265" mass="30622">MVHEKKINKKQTIIIIGFIGFLLCVFFYYKMESNKISILQEFSPSGKLVGTNEYVIRNGDTIMHGKFVNYNEQGNKIAEGQFIDGDIYGKCVYYYDNKNIKSIYYRQNSKITLESIDNYPDGKTEQYTMYANFGEPIFIIKYDKSGVIDSYKGNPQLEIYQHKVNIQTHQNEQIQNSLKVGDKLKYSYMVANIPNAKRSFTIENIGIDNAKAERILKNVPPTQIDVEEVLTKKGKNTIRSIVRYEFNDKVTPVFTDTLSFDVNVN</sequence>
<evidence type="ECO:0000313" key="3">
    <source>
        <dbReference type="Proteomes" id="UP001500141"/>
    </source>
</evidence>
<protein>
    <recommendedName>
        <fullName evidence="4">MORN repeat protein</fullName>
    </recommendedName>
</protein>
<accession>A0ABP9A9M7</accession>